<evidence type="ECO:0000256" key="3">
    <source>
        <dbReference type="ARBA" id="ARBA00023163"/>
    </source>
</evidence>
<dbReference type="InterPro" id="IPR036388">
    <property type="entry name" value="WH-like_DNA-bd_sf"/>
</dbReference>
<evidence type="ECO:0000313" key="6">
    <source>
        <dbReference type="EMBL" id="GGG89007.1"/>
    </source>
</evidence>
<dbReference type="InterPro" id="IPR012318">
    <property type="entry name" value="HTH_CRP"/>
</dbReference>
<reference evidence="6" key="2">
    <citation type="submission" date="2020-09" db="EMBL/GenBank/DDBJ databases">
        <authorList>
            <person name="Sun Q."/>
            <person name="Zhou Y."/>
        </authorList>
    </citation>
    <scope>NUCLEOTIDE SEQUENCE</scope>
    <source>
        <strain evidence="6">CGMCC 1.15763</strain>
    </source>
</reference>
<feature type="domain" description="HTH crp-type" evidence="5">
    <location>
        <begin position="179"/>
        <end position="250"/>
    </location>
</feature>
<dbReference type="Pfam" id="PF13545">
    <property type="entry name" value="HTH_Crp_2"/>
    <property type="match status" value="1"/>
</dbReference>
<dbReference type="Proteomes" id="UP000633278">
    <property type="component" value="Unassembled WGS sequence"/>
</dbReference>
<dbReference type="SUPFAM" id="SSF51206">
    <property type="entry name" value="cAMP-binding domain-like"/>
    <property type="match status" value="1"/>
</dbReference>
<dbReference type="AlphaFoldDB" id="A0A917HTX5"/>
<dbReference type="PRINTS" id="PR00034">
    <property type="entry name" value="HTHCRP"/>
</dbReference>
<dbReference type="InterPro" id="IPR018490">
    <property type="entry name" value="cNMP-bd_dom_sf"/>
</dbReference>
<evidence type="ECO:0000256" key="1">
    <source>
        <dbReference type="ARBA" id="ARBA00023015"/>
    </source>
</evidence>
<gene>
    <name evidence="6" type="ORF">GCM10011416_01760</name>
</gene>
<feature type="domain" description="Cyclic nucleotide-binding" evidence="4">
    <location>
        <begin position="45"/>
        <end position="165"/>
    </location>
</feature>
<dbReference type="SMART" id="SM00419">
    <property type="entry name" value="HTH_CRP"/>
    <property type="match status" value="1"/>
</dbReference>
<dbReference type="PROSITE" id="PS51063">
    <property type="entry name" value="HTH_CRP_2"/>
    <property type="match status" value="1"/>
</dbReference>
<dbReference type="SMART" id="SM00100">
    <property type="entry name" value="cNMP"/>
    <property type="match status" value="1"/>
</dbReference>
<keyword evidence="7" id="KW-1185">Reference proteome</keyword>
<organism evidence="6 7">
    <name type="scientific">Polaribacter pacificus</name>
    <dbReference type="NCBI Taxonomy" id="1775173"/>
    <lineage>
        <taxon>Bacteria</taxon>
        <taxon>Pseudomonadati</taxon>
        <taxon>Bacteroidota</taxon>
        <taxon>Flavobacteriia</taxon>
        <taxon>Flavobacteriales</taxon>
        <taxon>Flavobacteriaceae</taxon>
    </lineage>
</organism>
<dbReference type="GO" id="GO:0005829">
    <property type="term" value="C:cytosol"/>
    <property type="evidence" value="ECO:0007669"/>
    <property type="project" value="TreeGrafter"/>
</dbReference>
<dbReference type="EMBL" id="BMJW01000001">
    <property type="protein sequence ID" value="GGG89007.1"/>
    <property type="molecule type" value="Genomic_DNA"/>
</dbReference>
<comment type="caution">
    <text evidence="6">The sequence shown here is derived from an EMBL/GenBank/DDBJ whole genome shotgun (WGS) entry which is preliminary data.</text>
</comment>
<evidence type="ECO:0000313" key="7">
    <source>
        <dbReference type="Proteomes" id="UP000633278"/>
    </source>
</evidence>
<proteinExistence type="predicted"/>
<dbReference type="SUPFAM" id="SSF46785">
    <property type="entry name" value="Winged helix' DNA-binding domain"/>
    <property type="match status" value="1"/>
</dbReference>
<dbReference type="InterPro" id="IPR014710">
    <property type="entry name" value="RmlC-like_jellyroll"/>
</dbReference>
<reference evidence="6" key="1">
    <citation type="journal article" date="2014" name="Int. J. Syst. Evol. Microbiol.">
        <title>Complete genome sequence of Corynebacterium casei LMG S-19264T (=DSM 44701T), isolated from a smear-ripened cheese.</title>
        <authorList>
            <consortium name="US DOE Joint Genome Institute (JGI-PGF)"/>
            <person name="Walter F."/>
            <person name="Albersmeier A."/>
            <person name="Kalinowski J."/>
            <person name="Ruckert C."/>
        </authorList>
    </citation>
    <scope>NUCLEOTIDE SEQUENCE</scope>
    <source>
        <strain evidence="6">CGMCC 1.15763</strain>
    </source>
</reference>
<dbReference type="CDD" id="cd00038">
    <property type="entry name" value="CAP_ED"/>
    <property type="match status" value="1"/>
</dbReference>
<evidence type="ECO:0000256" key="2">
    <source>
        <dbReference type="ARBA" id="ARBA00023125"/>
    </source>
</evidence>
<protein>
    <submittedName>
        <fullName evidence="6">Crp/Fnr family transcriptional regulator</fullName>
    </submittedName>
</protein>
<dbReference type="PANTHER" id="PTHR24567">
    <property type="entry name" value="CRP FAMILY TRANSCRIPTIONAL REGULATORY PROTEIN"/>
    <property type="match status" value="1"/>
</dbReference>
<keyword evidence="1" id="KW-0805">Transcription regulation</keyword>
<dbReference type="GO" id="GO:0003677">
    <property type="term" value="F:DNA binding"/>
    <property type="evidence" value="ECO:0007669"/>
    <property type="project" value="UniProtKB-KW"/>
</dbReference>
<dbReference type="InterPro" id="IPR050397">
    <property type="entry name" value="Env_Response_Regulators"/>
</dbReference>
<sequence>MPSTKFPLKLALKYDIYQFLTIFERINLPITMSKCDQCIVRQLNSFKTLTKSELIRISECKTTKVIKKGEVIFKEGEHLNGVFCIKEGVCKVSKMSSNGREQIIHLVNKGDILGERSLISDEVANLKATAISDMSVCYIPREEIVRDFQENPDFTQEILKNLASMLKNADNTIVDMGQKTVKQRLAEMLVHLDEKFGKDTDGFLDIQLSREDMANIIGTATESAIRLLSEFKKAGLIAIEGKKINIISASGLNKIAKGF</sequence>
<dbReference type="Gene3D" id="1.10.10.10">
    <property type="entry name" value="Winged helix-like DNA-binding domain superfamily/Winged helix DNA-binding domain"/>
    <property type="match status" value="1"/>
</dbReference>
<accession>A0A917HTX5</accession>
<dbReference type="InterPro" id="IPR036390">
    <property type="entry name" value="WH_DNA-bd_sf"/>
</dbReference>
<dbReference type="Pfam" id="PF00027">
    <property type="entry name" value="cNMP_binding"/>
    <property type="match status" value="1"/>
</dbReference>
<evidence type="ECO:0000259" key="5">
    <source>
        <dbReference type="PROSITE" id="PS51063"/>
    </source>
</evidence>
<dbReference type="GO" id="GO:0003700">
    <property type="term" value="F:DNA-binding transcription factor activity"/>
    <property type="evidence" value="ECO:0007669"/>
    <property type="project" value="TreeGrafter"/>
</dbReference>
<dbReference type="PANTHER" id="PTHR24567:SF26">
    <property type="entry name" value="REGULATORY PROTEIN YEIL"/>
    <property type="match status" value="1"/>
</dbReference>
<evidence type="ECO:0000259" key="4">
    <source>
        <dbReference type="PROSITE" id="PS50042"/>
    </source>
</evidence>
<keyword evidence="2" id="KW-0238">DNA-binding</keyword>
<dbReference type="Gene3D" id="2.60.120.10">
    <property type="entry name" value="Jelly Rolls"/>
    <property type="match status" value="1"/>
</dbReference>
<name>A0A917HTX5_9FLAO</name>
<dbReference type="PROSITE" id="PS50042">
    <property type="entry name" value="CNMP_BINDING_3"/>
    <property type="match status" value="1"/>
</dbReference>
<dbReference type="InterPro" id="IPR000595">
    <property type="entry name" value="cNMP-bd_dom"/>
</dbReference>
<keyword evidence="3" id="KW-0804">Transcription</keyword>